<dbReference type="GO" id="GO:0051537">
    <property type="term" value="F:2 iron, 2 sulfur cluster binding"/>
    <property type="evidence" value="ECO:0007669"/>
    <property type="project" value="TreeGrafter"/>
</dbReference>
<keyword evidence="3" id="KW-1185">Reference proteome</keyword>
<dbReference type="GO" id="GO:0051539">
    <property type="term" value="F:4 iron, 4 sulfur cluster binding"/>
    <property type="evidence" value="ECO:0007669"/>
    <property type="project" value="TreeGrafter"/>
</dbReference>
<organism evidence="2 3">
    <name type="scientific">Candidatus Nitrosacidococcus tergens</name>
    <dbReference type="NCBI Taxonomy" id="553981"/>
    <lineage>
        <taxon>Bacteria</taxon>
        <taxon>Pseudomonadati</taxon>
        <taxon>Pseudomonadota</taxon>
        <taxon>Gammaproteobacteria</taxon>
        <taxon>Chromatiales</taxon>
        <taxon>Chromatiaceae</taxon>
        <taxon>Candidatus Nitrosacidococcus</taxon>
    </lineage>
</organism>
<dbReference type="Gene3D" id="2.60.300.12">
    <property type="entry name" value="HesB-like domain"/>
    <property type="match status" value="1"/>
</dbReference>
<dbReference type="GO" id="GO:0016226">
    <property type="term" value="P:iron-sulfur cluster assembly"/>
    <property type="evidence" value="ECO:0007669"/>
    <property type="project" value="InterPro"/>
</dbReference>
<dbReference type="SUPFAM" id="SSF89360">
    <property type="entry name" value="HesB-like domain"/>
    <property type="match status" value="1"/>
</dbReference>
<proteinExistence type="predicted"/>
<dbReference type="GO" id="GO:0005506">
    <property type="term" value="F:iron ion binding"/>
    <property type="evidence" value="ECO:0007669"/>
    <property type="project" value="TreeGrafter"/>
</dbReference>
<dbReference type="PANTHER" id="PTHR43011:SF1">
    <property type="entry name" value="IRON-SULFUR CLUSTER ASSEMBLY 2 HOMOLOG, MITOCHONDRIAL"/>
    <property type="match status" value="1"/>
</dbReference>
<feature type="domain" description="Core" evidence="1">
    <location>
        <begin position="7"/>
        <end position="108"/>
    </location>
</feature>
<dbReference type="Proteomes" id="UP000516072">
    <property type="component" value="Chromosome"/>
</dbReference>
<dbReference type="RefSeq" id="WP_197744218.1">
    <property type="nucleotide sequence ID" value="NZ_LR778175.1"/>
</dbReference>
<dbReference type="PANTHER" id="PTHR43011">
    <property type="entry name" value="IRON-SULFUR CLUSTER ASSEMBLY 2 HOMOLOG, MITOCHONDRIAL"/>
    <property type="match status" value="1"/>
</dbReference>
<reference evidence="2 3" key="1">
    <citation type="submission" date="2020-03" db="EMBL/GenBank/DDBJ databases">
        <authorList>
            <person name="Picone N."/>
        </authorList>
    </citation>
    <scope>NUCLEOTIDE SEQUENCE [LARGE SCALE GENOMIC DNA]</scope>
    <source>
        <strain evidence="2">NSCAC1</strain>
    </source>
</reference>
<gene>
    <name evidence="2" type="primary">erpA</name>
    <name evidence="2" type="ORF">NSCAC_1554</name>
</gene>
<dbReference type="InterPro" id="IPR016092">
    <property type="entry name" value="ATAP"/>
</dbReference>
<protein>
    <submittedName>
        <fullName evidence="2">Iron-sulfur cluster insertion protein ErpA 2</fullName>
    </submittedName>
</protein>
<accession>A0A7G1QB74</accession>
<dbReference type="InterPro" id="IPR000361">
    <property type="entry name" value="ATAP_core_dom"/>
</dbReference>
<name>A0A7G1QB74_9GAMM</name>
<evidence type="ECO:0000313" key="3">
    <source>
        <dbReference type="Proteomes" id="UP000516072"/>
    </source>
</evidence>
<dbReference type="Pfam" id="PF01521">
    <property type="entry name" value="Fe-S_biosyn"/>
    <property type="match status" value="1"/>
</dbReference>
<dbReference type="NCBIfam" id="TIGR00049">
    <property type="entry name" value="iron-sulfur cluster assembly accessory protein"/>
    <property type="match status" value="1"/>
</dbReference>
<dbReference type="EMBL" id="LR778175">
    <property type="protein sequence ID" value="CAB1277205.1"/>
    <property type="molecule type" value="Genomic_DNA"/>
</dbReference>
<evidence type="ECO:0000313" key="2">
    <source>
        <dbReference type="EMBL" id="CAB1277205.1"/>
    </source>
</evidence>
<dbReference type="InterPro" id="IPR035903">
    <property type="entry name" value="HesB-like_dom_sf"/>
</dbReference>
<evidence type="ECO:0000259" key="1">
    <source>
        <dbReference type="Pfam" id="PF01521"/>
    </source>
</evidence>
<sequence>MDLSVSNIKLSDAVVDKMKDLIAEANNKDLMLRVLITSHGCSDLKYSFTLDDHLHQEDMQIESKGVKLIFDPSNYPYLQGAEIDYINNSKEAKFIIHNLNDTSTCACGTSLPL</sequence>
<dbReference type="AlphaFoldDB" id="A0A7G1QB74"/>
<dbReference type="KEGG" id="ntg:NSCAC_1554"/>